<dbReference type="SUPFAM" id="SSF53613">
    <property type="entry name" value="Ribokinase-like"/>
    <property type="match status" value="1"/>
</dbReference>
<keyword evidence="2 4" id="KW-0418">Kinase</keyword>
<evidence type="ECO:0000259" key="3">
    <source>
        <dbReference type="Pfam" id="PF00294"/>
    </source>
</evidence>
<gene>
    <name evidence="4" type="ORF">HMPREF1318_1963</name>
</gene>
<dbReference type="PATRIC" id="fig|1125718.3.peg.538"/>
<evidence type="ECO:0000313" key="5">
    <source>
        <dbReference type="Proteomes" id="UP000002941"/>
    </source>
</evidence>
<dbReference type="PANTHER" id="PTHR46566:SF5">
    <property type="entry name" value="1-PHOSPHOFRUCTOKINASE"/>
    <property type="match status" value="1"/>
</dbReference>
<dbReference type="PROSITE" id="PS00584">
    <property type="entry name" value="PFKB_KINASES_2"/>
    <property type="match status" value="1"/>
</dbReference>
<dbReference type="PANTHER" id="PTHR46566">
    <property type="entry name" value="1-PHOSPHOFRUCTOKINASE-RELATED"/>
    <property type="match status" value="1"/>
</dbReference>
<evidence type="ECO:0000313" key="4">
    <source>
        <dbReference type="EMBL" id="EJF47019.1"/>
    </source>
</evidence>
<organism evidence="4 5">
    <name type="scientific">Actinomyces massiliensis F0489</name>
    <dbReference type="NCBI Taxonomy" id="1125718"/>
    <lineage>
        <taxon>Bacteria</taxon>
        <taxon>Bacillati</taxon>
        <taxon>Actinomycetota</taxon>
        <taxon>Actinomycetes</taxon>
        <taxon>Actinomycetales</taxon>
        <taxon>Actinomycetaceae</taxon>
        <taxon>Actinomyces</taxon>
    </lineage>
</organism>
<keyword evidence="5" id="KW-1185">Reference proteome</keyword>
<dbReference type="GO" id="GO:0005829">
    <property type="term" value="C:cytosol"/>
    <property type="evidence" value="ECO:0007669"/>
    <property type="project" value="TreeGrafter"/>
</dbReference>
<dbReference type="InterPro" id="IPR011611">
    <property type="entry name" value="PfkB_dom"/>
</dbReference>
<proteinExistence type="predicted"/>
<comment type="caution">
    <text evidence="4">The sequence shown here is derived from an EMBL/GenBank/DDBJ whole genome shotgun (WGS) entry which is preliminary data.</text>
</comment>
<protein>
    <submittedName>
        <fullName evidence="4">Carbohydrate kinase, PfkB domain protein</fullName>
    </submittedName>
</protein>
<feature type="domain" description="Carbohydrate kinase PfkB" evidence="3">
    <location>
        <begin position="5"/>
        <end position="183"/>
    </location>
</feature>
<dbReference type="InterPro" id="IPR029056">
    <property type="entry name" value="Ribokinase-like"/>
</dbReference>
<dbReference type="AlphaFoldDB" id="J0NIS2"/>
<dbReference type="InterPro" id="IPR002173">
    <property type="entry name" value="Carboh/pur_kinase_PfkB_CS"/>
</dbReference>
<dbReference type="eggNOG" id="COG1105">
    <property type="taxonomic scope" value="Bacteria"/>
</dbReference>
<sequence length="197" mass="19744">RHWAVLSGSLPPGAPADWYARLVRLLRGAAPDLRIAVDTSDAPLAELAAGLPDSAPDLVKPNGEELGQLVGLPADRAMALEEGAVRGELAPVADAARILVDLGIGAVMATLGPAGAVLVTGEGAWHATAPEVPVVSTVGAGDSSVAGYVLADVRGGDEAERLRTAMIYGSAAASLPGTTLPSPSDLPAQGPVVTRLV</sequence>
<dbReference type="RefSeq" id="WP_008730077.1">
    <property type="nucleotide sequence ID" value="NZ_AKFT01000035.1"/>
</dbReference>
<dbReference type="GO" id="GO:0008443">
    <property type="term" value="F:phosphofructokinase activity"/>
    <property type="evidence" value="ECO:0007669"/>
    <property type="project" value="TreeGrafter"/>
</dbReference>
<evidence type="ECO:0000256" key="1">
    <source>
        <dbReference type="ARBA" id="ARBA00022679"/>
    </source>
</evidence>
<dbReference type="Gene3D" id="3.40.1190.20">
    <property type="match status" value="1"/>
</dbReference>
<name>J0NIS2_9ACTO</name>
<reference evidence="4 5" key="1">
    <citation type="submission" date="2012-05" db="EMBL/GenBank/DDBJ databases">
        <authorList>
            <person name="Harkins D.M."/>
            <person name="Madupu R."/>
            <person name="Durkin A.S."/>
            <person name="Torralba M."/>
            <person name="Methe B."/>
            <person name="Sutton G.G."/>
            <person name="Nelson K.E."/>
        </authorList>
    </citation>
    <scope>NUCLEOTIDE SEQUENCE [LARGE SCALE GENOMIC DNA]</scope>
    <source>
        <strain evidence="4 5">F0489</strain>
    </source>
</reference>
<dbReference type="EMBL" id="AKFT01000035">
    <property type="protein sequence ID" value="EJF47019.1"/>
    <property type="molecule type" value="Genomic_DNA"/>
</dbReference>
<dbReference type="Pfam" id="PF00294">
    <property type="entry name" value="PfkB"/>
    <property type="match status" value="1"/>
</dbReference>
<feature type="non-terminal residue" evidence="4">
    <location>
        <position position="1"/>
    </location>
</feature>
<keyword evidence="1" id="KW-0808">Transferase</keyword>
<evidence type="ECO:0000256" key="2">
    <source>
        <dbReference type="ARBA" id="ARBA00022777"/>
    </source>
</evidence>
<accession>J0NIS2</accession>
<dbReference type="Proteomes" id="UP000002941">
    <property type="component" value="Unassembled WGS sequence"/>
</dbReference>